<evidence type="ECO:0000256" key="6">
    <source>
        <dbReference type="ARBA" id="ARBA00023163"/>
    </source>
</evidence>
<feature type="domain" description="OTU" evidence="10">
    <location>
        <begin position="1274"/>
        <end position="1404"/>
    </location>
</feature>
<keyword evidence="12" id="KW-1185">Reference proteome</keyword>
<reference evidence="11" key="1">
    <citation type="submission" date="2021-02" db="EMBL/GenBank/DDBJ databases">
        <authorList>
            <person name="Nowell W R."/>
        </authorList>
    </citation>
    <scope>NUCLEOTIDE SEQUENCE</scope>
    <source>
        <strain evidence="11">Ploen Becks lab</strain>
    </source>
</reference>
<dbReference type="GO" id="GO:0005634">
    <property type="term" value="C:nucleus"/>
    <property type="evidence" value="ECO:0007669"/>
    <property type="project" value="UniProtKB-SubCell"/>
</dbReference>
<dbReference type="PROSITE" id="PS50802">
    <property type="entry name" value="OTU"/>
    <property type="match status" value="1"/>
</dbReference>
<accession>A0A814A5L3</accession>
<keyword evidence="6" id="KW-0804">Transcription</keyword>
<proteinExistence type="predicted"/>
<evidence type="ECO:0000256" key="8">
    <source>
        <dbReference type="SAM" id="Coils"/>
    </source>
</evidence>
<evidence type="ECO:0000256" key="9">
    <source>
        <dbReference type="SAM" id="MobiDB-lite"/>
    </source>
</evidence>
<gene>
    <name evidence="11" type="ORF">OXX778_LOCUS11709</name>
</gene>
<dbReference type="Proteomes" id="UP000663879">
    <property type="component" value="Unassembled WGS sequence"/>
</dbReference>
<evidence type="ECO:0000259" key="10">
    <source>
        <dbReference type="PROSITE" id="PS50802"/>
    </source>
</evidence>
<evidence type="ECO:0000256" key="2">
    <source>
        <dbReference type="ARBA" id="ARBA00022723"/>
    </source>
</evidence>
<dbReference type="Gene3D" id="4.10.320.30">
    <property type="match status" value="1"/>
</dbReference>
<name>A0A814A5L3_9BILA</name>
<protein>
    <recommendedName>
        <fullName evidence="10">OTU domain-containing protein</fullName>
    </recommendedName>
</protein>
<dbReference type="Gene3D" id="3.90.70.80">
    <property type="match status" value="1"/>
</dbReference>
<dbReference type="GO" id="GO:0008270">
    <property type="term" value="F:zinc ion binding"/>
    <property type="evidence" value="ECO:0007669"/>
    <property type="project" value="UniProtKB-KW"/>
</dbReference>
<dbReference type="InterPro" id="IPR002515">
    <property type="entry name" value="Znf_C2H2C"/>
</dbReference>
<evidence type="ECO:0000256" key="4">
    <source>
        <dbReference type="ARBA" id="ARBA00022833"/>
    </source>
</evidence>
<sequence length="1438" mass="168905">MSKNRHDSSSFSNDIGHTEKVFVSNRKNGLKPKREEKNGFLIGRKFNETISVSNQNHGEEDQLINFSDQSIKNENCSYSDDKSYCSENENESDTYSEKSGFNQFGNSDLDQASINSIVEKDQVLPSVQFEYDSDYSISRRCPTAKILDGEVKKNYEFKSEITELNEKVKCLIDQKIQLQVEVEALKYEKNKLLENINILNQRIIEINRKREEKIRDEQNDLDEIMSFMSISNFSDSKQNINRNISSLNKKKLDNFESTKINHFDYLISNEKLPDFLLESNNQELKKTGKKCPTPGCNSEGNLNPNRTRHYDVKFCPLAKSSIKMVNNEENMQKIILSKEEEIAKIKKDLTKYINQSHKLKEENIRLQNEKIFSKSEDNMLNKEISKLKTSENELRKKVHYLQDRINYINMEHLKDLEFKNEEIKGLKIIIESKNELIKSFKKDSFETKEYHFSEKSERPIKTETKNFGNPRRNFATSSDLMETKEEAPINLPNGLQRCPYCGKIFKNALIHISHMHRCKNFLKIPYDDWKNNFENLVSGVQSRKRFKSMAAEHISQKLNENGVICDLRMVNNWFRKNQSQKKRAPFWTGTLKCVINKCNNKFYGIINEEPVAESEVFLELFFDNQCKHIYKKTVRCSGSQRKLESLKVLASGITNVLADNLEHQSICLESDKKCKKCPPVSQSILTQIKYEAKHEFRLSVDFFYDALASKYIFDNLNDCDGEVTGFIQELNLNPFGFLLFSEYQYKMWKKIRNLNPVVHFDATGGIIKDIKGQKKPFLYSMVVHDFESKSIIPIIEFLTTNHTTANISKFLFSIKYILESLGPDKNCLAKIIVTDFSWPLIKSILDVFNKMSVIEYLVWSFDFINSLYNETNDANELECVIYLCSTHFLKNIIKQVNKTKTIEKAKKALIFSFTLLQNSTTLQQIEDYLINIFTMFNSRYLDDITLFSIGIIKDEILFRRLEKTNIISPLSENKNSNEIKTVIDKRNIKLMETEETLVRSSPFSQHFEDFFKKTESKLELARSSNRNDLEQVENEYFSPELFKIIKNQLHLISLWSGLVISPVQDKNKKIFQNPKTRLTNNPVENWFMNLKKFIILNEKKYVSVYTSLLYKSIKKKYFLGFFDQNDYERKKNLKAKSLSSKNEIWKRRLESKRREKSYYYKGIKNFGINEFDFHEEINVNVMNDFTRAFSPTKSKEINILTSESMIDQIFRIYDLVSFEVNFKKIERIFMVFKDSLTNLVEFLKEKKPIYFRNSDFVNDSSFKKLLNAHNLNECLAVETKGDGNCFYYSISYLIMNNPIFYKLVKIGSLFTILEYREFFEEIIRKKAYNEDFITIFMSLVGKNEWANELVILGTSILLEKAIICFCLNETSNKPYTNMFNLDFKDENYLYIGFKTNHFVPLIGSFQNFMGIKTNNVANLYFEFDNEFNLFKKMKSLRK</sequence>
<evidence type="ECO:0000256" key="3">
    <source>
        <dbReference type="ARBA" id="ARBA00022771"/>
    </source>
</evidence>
<evidence type="ECO:0000313" key="12">
    <source>
        <dbReference type="Proteomes" id="UP000663879"/>
    </source>
</evidence>
<evidence type="ECO:0000256" key="7">
    <source>
        <dbReference type="ARBA" id="ARBA00023242"/>
    </source>
</evidence>
<dbReference type="SUPFAM" id="SSF103637">
    <property type="entry name" value="CCHHC domain"/>
    <property type="match status" value="1"/>
</dbReference>
<evidence type="ECO:0000256" key="5">
    <source>
        <dbReference type="ARBA" id="ARBA00023015"/>
    </source>
</evidence>
<evidence type="ECO:0000256" key="1">
    <source>
        <dbReference type="ARBA" id="ARBA00004123"/>
    </source>
</evidence>
<feature type="region of interest" description="Disordered" evidence="9">
    <location>
        <begin position="1"/>
        <end position="36"/>
    </location>
</feature>
<evidence type="ECO:0000313" key="11">
    <source>
        <dbReference type="EMBL" id="CAF0907232.1"/>
    </source>
</evidence>
<organism evidence="11 12">
    <name type="scientific">Brachionus calyciflorus</name>
    <dbReference type="NCBI Taxonomy" id="104777"/>
    <lineage>
        <taxon>Eukaryota</taxon>
        <taxon>Metazoa</taxon>
        <taxon>Spiralia</taxon>
        <taxon>Gnathifera</taxon>
        <taxon>Rotifera</taxon>
        <taxon>Eurotatoria</taxon>
        <taxon>Monogononta</taxon>
        <taxon>Pseudotrocha</taxon>
        <taxon>Ploima</taxon>
        <taxon>Brachionidae</taxon>
        <taxon>Brachionus</taxon>
    </lineage>
</organism>
<keyword evidence="3" id="KW-0863">Zinc-finger</keyword>
<feature type="region of interest" description="Disordered" evidence="9">
    <location>
        <begin position="80"/>
        <end position="101"/>
    </location>
</feature>
<comment type="subcellular location">
    <subcellularLocation>
        <location evidence="1">Nucleus</location>
    </subcellularLocation>
</comment>
<comment type="caution">
    <text evidence="11">The sequence shown here is derived from an EMBL/GenBank/DDBJ whole genome shotgun (WGS) entry which is preliminary data.</text>
</comment>
<dbReference type="GO" id="GO:0006355">
    <property type="term" value="P:regulation of DNA-templated transcription"/>
    <property type="evidence" value="ECO:0007669"/>
    <property type="project" value="InterPro"/>
</dbReference>
<keyword evidence="8" id="KW-0175">Coiled coil</keyword>
<dbReference type="InterPro" id="IPR003323">
    <property type="entry name" value="OTU_dom"/>
</dbReference>
<dbReference type="PROSITE" id="PS51802">
    <property type="entry name" value="ZF_CCHHC"/>
    <property type="match status" value="1"/>
</dbReference>
<feature type="coiled-coil region" evidence="8">
    <location>
        <begin position="161"/>
        <end position="216"/>
    </location>
</feature>
<keyword evidence="7" id="KW-0539">Nucleus</keyword>
<keyword evidence="5" id="KW-0805">Transcription regulation</keyword>
<keyword evidence="2" id="KW-0479">Metal-binding</keyword>
<feature type="coiled-coil region" evidence="8">
    <location>
        <begin position="335"/>
        <end position="369"/>
    </location>
</feature>
<dbReference type="InterPro" id="IPR036060">
    <property type="entry name" value="Znf_C2H2C_sf"/>
</dbReference>
<keyword evidence="4" id="KW-0862">Zinc</keyword>
<dbReference type="EMBL" id="CAJNOC010002021">
    <property type="protein sequence ID" value="CAF0907232.1"/>
    <property type="molecule type" value="Genomic_DNA"/>
</dbReference>